<dbReference type="Pfam" id="PF13206">
    <property type="entry name" value="VSG_B"/>
    <property type="match status" value="1"/>
</dbReference>
<keyword evidence="6" id="KW-0472">Membrane</keyword>
<dbReference type="SUPFAM" id="SSF118251">
    <property type="entry name" value="Variant surface glycoprotein MITAT 1.2, VSG 221, C-terminal domain"/>
    <property type="match status" value="1"/>
</dbReference>
<evidence type="ECO:0000313" key="14">
    <source>
        <dbReference type="EMBL" id="RHW72289.1"/>
    </source>
</evidence>
<dbReference type="EMBL" id="QSBY01000006">
    <property type="protein sequence ID" value="RHW72170.1"/>
    <property type="molecule type" value="Genomic_DNA"/>
</dbReference>
<keyword evidence="7" id="KW-0325">Glycoprotein</keyword>
<comment type="caution">
    <text evidence="12">The sequence shown here is derived from an EMBL/GenBank/DDBJ whole genome shotgun (WGS) entry which is preliminary data.</text>
</comment>
<accession>A0A3L6L629</accession>
<protein>
    <submittedName>
        <fullName evidence="12">Trypanosomal VSG domain containing protein</fullName>
    </submittedName>
</protein>
<dbReference type="EMBL" id="QSBY01000006">
    <property type="protein sequence ID" value="RHW72289.1"/>
    <property type="molecule type" value="Genomic_DNA"/>
</dbReference>
<evidence type="ECO:0000256" key="4">
    <source>
        <dbReference type="ARBA" id="ARBA00022622"/>
    </source>
</evidence>
<reference evidence="12 15" key="1">
    <citation type="submission" date="2018-09" db="EMBL/GenBank/DDBJ databases">
        <title>whole genome sequence of T. equiperdum IVM-t1 strain.</title>
        <authorList>
            <person name="Suganuma K."/>
        </authorList>
    </citation>
    <scope>NUCLEOTIDE SEQUENCE [LARGE SCALE GENOMIC DNA]</scope>
    <source>
        <strain evidence="12 15">IVM-t1</strain>
    </source>
</reference>
<dbReference type="EMBL" id="QSBY01000006">
    <property type="protein sequence ID" value="RHW72134.1"/>
    <property type="molecule type" value="Genomic_DNA"/>
</dbReference>
<evidence type="ECO:0000256" key="9">
    <source>
        <dbReference type="SAM" id="MobiDB-lite"/>
    </source>
</evidence>
<evidence type="ECO:0000259" key="10">
    <source>
        <dbReference type="Pfam" id="PF13206"/>
    </source>
</evidence>
<feature type="domain" description="Trypanosome variant surface glycoprotein B-type N-terminal" evidence="10">
    <location>
        <begin position="2"/>
        <end position="113"/>
    </location>
</feature>
<evidence type="ECO:0000256" key="8">
    <source>
        <dbReference type="ARBA" id="ARBA00023288"/>
    </source>
</evidence>
<evidence type="ECO:0000313" key="12">
    <source>
        <dbReference type="EMBL" id="RHW72134.1"/>
    </source>
</evidence>
<evidence type="ECO:0000256" key="1">
    <source>
        <dbReference type="ARBA" id="ARBA00002523"/>
    </source>
</evidence>
<organism evidence="12">
    <name type="scientific">Trypanosoma brucei equiperdum</name>
    <dbReference type="NCBI Taxonomy" id="630700"/>
    <lineage>
        <taxon>Eukaryota</taxon>
        <taxon>Discoba</taxon>
        <taxon>Euglenozoa</taxon>
        <taxon>Kinetoplastea</taxon>
        <taxon>Metakinetoplastina</taxon>
        <taxon>Trypanosomatida</taxon>
        <taxon>Trypanosomatidae</taxon>
        <taxon>Trypanosoma</taxon>
    </lineage>
</organism>
<dbReference type="Proteomes" id="UP000266743">
    <property type="component" value="Chromosome 6"/>
</dbReference>
<dbReference type="GO" id="GO:0098552">
    <property type="term" value="C:side of membrane"/>
    <property type="evidence" value="ECO:0007669"/>
    <property type="project" value="UniProtKB-KW"/>
</dbReference>
<evidence type="ECO:0000256" key="2">
    <source>
        <dbReference type="ARBA" id="ARBA00004609"/>
    </source>
</evidence>
<gene>
    <name evidence="14" type="ORF">DPX39_060061500</name>
    <name evidence="12" type="ORF">DPX39_060067600</name>
    <name evidence="13" type="ORF">DPX39_060073600</name>
    <name evidence="11" type="ORF">DPX39_060079800</name>
</gene>
<dbReference type="EMBL" id="QSBY01000006">
    <property type="protein sequence ID" value="RHW71865.1"/>
    <property type="molecule type" value="Genomic_DNA"/>
</dbReference>
<sequence length="201" mass="21461">MAAWAELKAKYNSRRTGVGATPEAIQSSLAAFITILGKGVAGGAGSKLKVGNGAADNSCDGSGSAQTCIHYSGIVTTDDLKKIPWVSQMQLAATKLKSVETKRADLESKRHELWETKGQALEAANQLTLTIATAPIDITPQEIKETEETCEAKGVGDKCTPPCKVVEEEGGEKKCKLNPDEVKKQENQEGKDRQDAKTESK</sequence>
<evidence type="ECO:0000313" key="13">
    <source>
        <dbReference type="EMBL" id="RHW72170.1"/>
    </source>
</evidence>
<keyword evidence="3" id="KW-1003">Cell membrane</keyword>
<feature type="region of interest" description="Disordered" evidence="9">
    <location>
        <begin position="169"/>
        <end position="201"/>
    </location>
</feature>
<comment type="function">
    <text evidence="1">VSG forms a coat on the surface of the parasite. The trypanosome evades the immune response of the host by expressing a series of antigenically distinct VSGs from an estimated 1000 VSG genes.</text>
</comment>
<dbReference type="InterPro" id="IPR027446">
    <property type="entry name" value="VSG_C_dom_sf"/>
</dbReference>
<evidence type="ECO:0000256" key="6">
    <source>
        <dbReference type="ARBA" id="ARBA00023136"/>
    </source>
</evidence>
<dbReference type="GO" id="GO:0005886">
    <property type="term" value="C:plasma membrane"/>
    <property type="evidence" value="ECO:0007669"/>
    <property type="project" value="UniProtKB-SubCell"/>
</dbReference>
<dbReference type="Gene3D" id="4.10.110.20">
    <property type="entry name" value="Variant surface glycoprotein MITAT 1.2, VSG 221, C-terminal domain"/>
    <property type="match status" value="1"/>
</dbReference>
<keyword evidence="8" id="KW-0449">Lipoprotein</keyword>
<evidence type="ECO:0000256" key="7">
    <source>
        <dbReference type="ARBA" id="ARBA00023180"/>
    </source>
</evidence>
<name>A0A3L6L629_9TRYP</name>
<evidence type="ECO:0000313" key="15">
    <source>
        <dbReference type="Proteomes" id="UP000266743"/>
    </source>
</evidence>
<keyword evidence="5" id="KW-0732">Signal</keyword>
<comment type="subcellular location">
    <subcellularLocation>
        <location evidence="2">Cell membrane</location>
        <topology evidence="2">Lipid-anchor</topology>
        <topology evidence="2">GPI-anchor</topology>
    </subcellularLocation>
</comment>
<evidence type="ECO:0000256" key="3">
    <source>
        <dbReference type="ARBA" id="ARBA00022475"/>
    </source>
</evidence>
<evidence type="ECO:0000313" key="11">
    <source>
        <dbReference type="EMBL" id="RHW71865.1"/>
    </source>
</evidence>
<proteinExistence type="predicted"/>
<evidence type="ECO:0000256" key="5">
    <source>
        <dbReference type="ARBA" id="ARBA00022729"/>
    </source>
</evidence>
<dbReference type="AlphaFoldDB" id="A0A3L6L629"/>
<keyword evidence="4" id="KW-0336">GPI-anchor</keyword>
<dbReference type="InterPro" id="IPR025932">
    <property type="entry name" value="Trypano_VSG_B_N_dom"/>
</dbReference>